<dbReference type="AlphaFoldDB" id="W4P9K8"/>
<dbReference type="EMBL" id="BAIQ01000027">
    <property type="protein sequence ID" value="GAE16083.1"/>
    <property type="molecule type" value="Genomic_DNA"/>
</dbReference>
<comment type="caution">
    <text evidence="2">The sequence shown here is derived from an EMBL/GenBank/DDBJ whole genome shotgun (WGS) entry which is preliminary data.</text>
</comment>
<evidence type="ECO:0000256" key="1">
    <source>
        <dbReference type="SAM" id="MobiDB-lite"/>
    </source>
</evidence>
<evidence type="ECO:0000313" key="3">
    <source>
        <dbReference type="Proteomes" id="UP000018861"/>
    </source>
</evidence>
<organism evidence="2 3">
    <name type="scientific">Bacteroides pyogenes JCM 6292</name>
    <dbReference type="NCBI Taxonomy" id="1235809"/>
    <lineage>
        <taxon>Bacteria</taxon>
        <taxon>Pseudomonadati</taxon>
        <taxon>Bacteroidota</taxon>
        <taxon>Bacteroidia</taxon>
        <taxon>Bacteroidales</taxon>
        <taxon>Bacteroidaceae</taxon>
        <taxon>Bacteroides</taxon>
    </lineage>
</organism>
<name>W4P9K8_9BACE</name>
<feature type="region of interest" description="Disordered" evidence="1">
    <location>
        <begin position="1"/>
        <end position="25"/>
    </location>
</feature>
<accession>W4P9K8</accession>
<sequence>MLEPNKASSIQKAVSKAPNGNACPPQIKKIKRMKQLFFITSSIDSMVKYK</sequence>
<proteinExistence type="predicted"/>
<evidence type="ECO:0000313" key="2">
    <source>
        <dbReference type="EMBL" id="GAE16083.1"/>
    </source>
</evidence>
<reference evidence="2 3" key="1">
    <citation type="journal article" date="2014" name="Genome Announc.">
        <title>Draft Genome Sequences of Three Strains of Bacteroides pyogenes Isolated from a Cat and Swine.</title>
        <authorList>
            <person name="Sakamoto M."/>
            <person name="Oshima K."/>
            <person name="Suda W."/>
            <person name="Kitamura K."/>
            <person name="Iida T."/>
            <person name="Hattori M."/>
            <person name="Ohkuma M."/>
        </authorList>
    </citation>
    <scope>NUCLEOTIDE SEQUENCE [LARGE SCALE GENOMIC DNA]</scope>
    <source>
        <strain evidence="2 3">JCM 6292</strain>
    </source>
</reference>
<dbReference type="Proteomes" id="UP000018861">
    <property type="component" value="Unassembled WGS sequence"/>
</dbReference>
<feature type="compositionally biased region" description="Polar residues" evidence="1">
    <location>
        <begin position="1"/>
        <end position="12"/>
    </location>
</feature>
<gene>
    <name evidence="2" type="ORF">JCM6292_2466</name>
</gene>
<protein>
    <submittedName>
        <fullName evidence="2">Uncharacterized protein</fullName>
    </submittedName>
</protein>